<feature type="signal peptide" evidence="1">
    <location>
        <begin position="1"/>
        <end position="19"/>
    </location>
</feature>
<reference evidence="3" key="1">
    <citation type="submission" date="2023-08" db="EMBL/GenBank/DDBJ databases">
        <authorList>
            <person name="Audoor S."/>
            <person name="Bilcke G."/>
        </authorList>
    </citation>
    <scope>NUCLEOTIDE SEQUENCE</scope>
</reference>
<sequence length="723" mass="79622">MKFSLFLTSLAAAFAATDASSGTLTEDCRAVVSDFDSEDGGEVMVLHCMIDNRYFVVPSVETEWIMGKQKSLELVSGETFLSFPEGTTYADSLINTTEEPALVIGGERRRLNSVIGTTGEKKVLVVVIDGEDCVGCSSTRRTTTTEALIQETLFDESKVNIATQFEACSHGALDLVPATYTASGAPYSDITAGTTGVTTTTSSRGGFFVMTNTAVDYPRMVTYMNDVLDQVEAKHGTEYENIADFLMICAPGNTMKDTNAIAWVNDRVSIYNNNNEYCLQVSVTMHELSHNLNLRHSTEGGVEYEDQVGYMGYSTPQRHFPQMCFNGAKTHQMGWFEDKTVTLQPNACNDETVAISGFVNYDQEDVDNVLLEIDDSTSGVSYFIAYNDASSFNHETQEGANQVTINTQDNEGLADDESDLVAKLSDGQSYTITGFGGVSAGEVVIEVVSIVNDVATIKISAPGSTCVPEVGGDPHITTWAHEHYEFHGQCDLVMAKDEKFADGLGLDVHIRTKLVRYWSYIKNVAIRIGNDILEIEGSSNPEQNEATYWLNYEYQGELIELAGFPVNFESSSLAKSHYEIDLNSKYPGVKIIIKLYKEFIRVKLDGGEEAFGNTVGMLGDFHTGKTLGRDGATVMNDFTEFGQEWQVIPSEPKLFHASEDPQFPKKCIEPEDPRGDRRRRLAESHISVQQAEKACATLRDPLSMKDCVYDILATQDLDMIGAF</sequence>
<dbReference type="InterPro" id="IPR008752">
    <property type="entry name" value="Peptidase_M11"/>
</dbReference>
<keyword evidence="4" id="KW-1185">Reference proteome</keyword>
<dbReference type="Proteomes" id="UP001295423">
    <property type="component" value="Unassembled WGS sequence"/>
</dbReference>
<protein>
    <recommendedName>
        <fullName evidence="2">VWFD domain-containing protein</fullName>
    </recommendedName>
</protein>
<dbReference type="InterPro" id="IPR001846">
    <property type="entry name" value="VWF_type-D"/>
</dbReference>
<proteinExistence type="predicted"/>
<feature type="domain" description="VWFD" evidence="2">
    <location>
        <begin position="466"/>
        <end position="654"/>
    </location>
</feature>
<keyword evidence="1" id="KW-0732">Signal</keyword>
<dbReference type="AlphaFoldDB" id="A0AAD2G4N0"/>
<comment type="caution">
    <text evidence="3">The sequence shown here is derived from an EMBL/GenBank/DDBJ whole genome shotgun (WGS) entry which is preliminary data.</text>
</comment>
<evidence type="ECO:0000313" key="4">
    <source>
        <dbReference type="Proteomes" id="UP001295423"/>
    </source>
</evidence>
<feature type="chain" id="PRO_5042015503" description="VWFD domain-containing protein" evidence="1">
    <location>
        <begin position="20"/>
        <end position="723"/>
    </location>
</feature>
<name>A0AAD2G4N0_9STRA</name>
<evidence type="ECO:0000313" key="3">
    <source>
        <dbReference type="EMBL" id="CAJ1962831.1"/>
    </source>
</evidence>
<evidence type="ECO:0000256" key="1">
    <source>
        <dbReference type="SAM" id="SignalP"/>
    </source>
</evidence>
<dbReference type="EMBL" id="CAKOGP040002125">
    <property type="protein sequence ID" value="CAJ1962831.1"/>
    <property type="molecule type" value="Genomic_DNA"/>
</dbReference>
<organism evidence="3 4">
    <name type="scientific">Cylindrotheca closterium</name>
    <dbReference type="NCBI Taxonomy" id="2856"/>
    <lineage>
        <taxon>Eukaryota</taxon>
        <taxon>Sar</taxon>
        <taxon>Stramenopiles</taxon>
        <taxon>Ochrophyta</taxon>
        <taxon>Bacillariophyta</taxon>
        <taxon>Bacillariophyceae</taxon>
        <taxon>Bacillariophycidae</taxon>
        <taxon>Bacillariales</taxon>
        <taxon>Bacillariaceae</taxon>
        <taxon>Cylindrotheca</taxon>
    </lineage>
</organism>
<gene>
    <name evidence="3" type="ORF">CYCCA115_LOCUS19873</name>
</gene>
<dbReference type="Pfam" id="PF05548">
    <property type="entry name" value="Peptidase_M11"/>
    <property type="match status" value="1"/>
</dbReference>
<accession>A0AAD2G4N0</accession>
<dbReference type="Pfam" id="PF00094">
    <property type="entry name" value="VWD"/>
    <property type="match status" value="1"/>
</dbReference>
<dbReference type="PROSITE" id="PS51233">
    <property type="entry name" value="VWFD"/>
    <property type="match status" value="1"/>
</dbReference>
<dbReference type="SUPFAM" id="SSF55486">
    <property type="entry name" value="Metalloproteases ('zincins'), catalytic domain"/>
    <property type="match status" value="1"/>
</dbReference>
<evidence type="ECO:0000259" key="2">
    <source>
        <dbReference type="PROSITE" id="PS51233"/>
    </source>
</evidence>